<dbReference type="AlphaFoldDB" id="A0A1G8NGL0"/>
<proteinExistence type="predicted"/>
<keyword evidence="1" id="KW-0472">Membrane</keyword>
<dbReference type="RefSeq" id="WP_176819187.1">
    <property type="nucleotide sequence ID" value="NZ_FNEM01000003.1"/>
</dbReference>
<dbReference type="Proteomes" id="UP000199527">
    <property type="component" value="Unassembled WGS sequence"/>
</dbReference>
<feature type="transmembrane region" description="Helical" evidence="1">
    <location>
        <begin position="12"/>
        <end position="37"/>
    </location>
</feature>
<keyword evidence="1" id="KW-0812">Transmembrane</keyword>
<name>A0A1G8NGL0_9GAMM</name>
<protein>
    <submittedName>
        <fullName evidence="3">Tight adherence protein E</fullName>
    </submittedName>
</protein>
<accession>A0A1G8NGL0</accession>
<keyword evidence="4" id="KW-1185">Reference proteome</keyword>
<evidence type="ECO:0000313" key="4">
    <source>
        <dbReference type="Proteomes" id="UP000199527"/>
    </source>
</evidence>
<sequence length="172" mass="19010">MKRQRGNVAVEAALGLPVLILMVLAWLEFCVLTYAMAATDHALATAVNAAKRQGSLSATVVADYEYALLQALRENGIQWWMSSEELGAVRAEVVYFRDLSALAQCSQGGGELQSCALASSSGLNAAVAVYQVDYRYQPMFNVYLPELRVHREVVAVQEYQRCKFKYWDGCDG</sequence>
<evidence type="ECO:0000256" key="1">
    <source>
        <dbReference type="SAM" id="Phobius"/>
    </source>
</evidence>
<keyword evidence="1" id="KW-1133">Transmembrane helix</keyword>
<gene>
    <name evidence="3" type="ORF">SAMN04488540_103124</name>
</gene>
<dbReference type="InterPro" id="IPR012495">
    <property type="entry name" value="TadE-like_dom"/>
</dbReference>
<dbReference type="Pfam" id="PF07811">
    <property type="entry name" value="TadE"/>
    <property type="match status" value="1"/>
</dbReference>
<organism evidence="3 4">
    <name type="scientific">Ferrimonas sediminum</name>
    <dbReference type="NCBI Taxonomy" id="718193"/>
    <lineage>
        <taxon>Bacteria</taxon>
        <taxon>Pseudomonadati</taxon>
        <taxon>Pseudomonadota</taxon>
        <taxon>Gammaproteobacteria</taxon>
        <taxon>Alteromonadales</taxon>
        <taxon>Ferrimonadaceae</taxon>
        <taxon>Ferrimonas</taxon>
    </lineage>
</organism>
<evidence type="ECO:0000259" key="2">
    <source>
        <dbReference type="Pfam" id="PF07811"/>
    </source>
</evidence>
<feature type="domain" description="TadE-like" evidence="2">
    <location>
        <begin position="6"/>
        <end position="46"/>
    </location>
</feature>
<evidence type="ECO:0000313" key="3">
    <source>
        <dbReference type="EMBL" id="SDI79411.1"/>
    </source>
</evidence>
<dbReference type="EMBL" id="FNEM01000003">
    <property type="protein sequence ID" value="SDI79411.1"/>
    <property type="molecule type" value="Genomic_DNA"/>
</dbReference>
<reference evidence="4" key="1">
    <citation type="submission" date="2016-10" db="EMBL/GenBank/DDBJ databases">
        <authorList>
            <person name="Varghese N."/>
            <person name="Submissions S."/>
        </authorList>
    </citation>
    <scope>NUCLEOTIDE SEQUENCE [LARGE SCALE GENOMIC DNA]</scope>
    <source>
        <strain evidence="4">DSM 23317</strain>
    </source>
</reference>